<sequence>MGEQLRAAGFATSKQIGKVVDEAERRGVNRWVRQRAEALRRWDIQTQTSARLQELGRRVLEAARRAFAEMRAWARRSGLTQFLQGLPARLRMLSFRIGLTTQLRKVGNFCGRLWRKTFPPA</sequence>
<dbReference type="AlphaFoldDB" id="A0A7S3B3N0"/>
<dbReference type="EMBL" id="HBHX01039934">
    <property type="protein sequence ID" value="CAE0121448.1"/>
    <property type="molecule type" value="Transcribed_RNA"/>
</dbReference>
<protein>
    <submittedName>
        <fullName evidence="1">Uncharacterized protein</fullName>
    </submittedName>
</protein>
<proteinExistence type="predicted"/>
<evidence type="ECO:0000313" key="1">
    <source>
        <dbReference type="EMBL" id="CAE0121448.1"/>
    </source>
</evidence>
<reference evidence="1" key="1">
    <citation type="submission" date="2021-01" db="EMBL/GenBank/DDBJ databases">
        <authorList>
            <person name="Corre E."/>
            <person name="Pelletier E."/>
            <person name="Niang G."/>
            <person name="Scheremetjew M."/>
            <person name="Finn R."/>
            <person name="Kale V."/>
            <person name="Holt S."/>
            <person name="Cochrane G."/>
            <person name="Meng A."/>
            <person name="Brown T."/>
            <person name="Cohen L."/>
        </authorList>
    </citation>
    <scope>NUCLEOTIDE SEQUENCE</scope>
    <source>
        <strain evidence="1">CCMP281</strain>
    </source>
</reference>
<accession>A0A7S3B3N0</accession>
<organism evidence="1">
    <name type="scientific">Haptolina ericina</name>
    <dbReference type="NCBI Taxonomy" id="156174"/>
    <lineage>
        <taxon>Eukaryota</taxon>
        <taxon>Haptista</taxon>
        <taxon>Haptophyta</taxon>
        <taxon>Prymnesiophyceae</taxon>
        <taxon>Prymnesiales</taxon>
        <taxon>Prymnesiaceae</taxon>
        <taxon>Haptolina</taxon>
    </lineage>
</organism>
<gene>
    <name evidence="1" type="ORF">HERI1096_LOCUS22149</name>
</gene>
<name>A0A7S3B3N0_9EUKA</name>